<evidence type="ECO:0000313" key="3">
    <source>
        <dbReference type="Proteomes" id="UP001050975"/>
    </source>
</evidence>
<proteinExistence type="predicted"/>
<dbReference type="AlphaFoldDB" id="A0AAV3X616"/>
<accession>A0AAV3X616</accession>
<dbReference type="EMBL" id="BLAY01000043">
    <property type="protein sequence ID" value="GET38312.1"/>
    <property type="molecule type" value="Genomic_DNA"/>
</dbReference>
<dbReference type="SUPFAM" id="SSF46955">
    <property type="entry name" value="Putative DNA-binding domain"/>
    <property type="match status" value="1"/>
</dbReference>
<keyword evidence="3" id="KW-1185">Reference proteome</keyword>
<protein>
    <submittedName>
        <fullName evidence="2">Resolvase domain protein</fullName>
    </submittedName>
</protein>
<evidence type="ECO:0000313" key="2">
    <source>
        <dbReference type="EMBL" id="GET38312.1"/>
    </source>
</evidence>
<evidence type="ECO:0000259" key="1">
    <source>
        <dbReference type="Pfam" id="PF12728"/>
    </source>
</evidence>
<dbReference type="Gene3D" id="1.10.1660.10">
    <property type="match status" value="1"/>
</dbReference>
<name>A0AAV3X616_9CYAN</name>
<dbReference type="InterPro" id="IPR009061">
    <property type="entry name" value="DNA-bd_dom_put_sf"/>
</dbReference>
<feature type="domain" description="Helix-turn-helix" evidence="1">
    <location>
        <begin position="2"/>
        <end position="50"/>
    </location>
</feature>
<organism evidence="2 3">
    <name type="scientific">Microseira wollei NIES-4236</name>
    <dbReference type="NCBI Taxonomy" id="2530354"/>
    <lineage>
        <taxon>Bacteria</taxon>
        <taxon>Bacillati</taxon>
        <taxon>Cyanobacteriota</taxon>
        <taxon>Cyanophyceae</taxon>
        <taxon>Oscillatoriophycideae</taxon>
        <taxon>Aerosakkonematales</taxon>
        <taxon>Aerosakkonemataceae</taxon>
        <taxon>Microseira</taxon>
    </lineage>
</organism>
<comment type="caution">
    <text evidence="2">The sequence shown here is derived from an EMBL/GenBank/DDBJ whole genome shotgun (WGS) entry which is preliminary data.</text>
</comment>
<dbReference type="Proteomes" id="UP001050975">
    <property type="component" value="Unassembled WGS sequence"/>
</dbReference>
<dbReference type="RefSeq" id="WP_226581323.1">
    <property type="nucleotide sequence ID" value="NZ_BLAY01000043.1"/>
</dbReference>
<dbReference type="Pfam" id="PF12728">
    <property type="entry name" value="HTH_17"/>
    <property type="match status" value="1"/>
</dbReference>
<dbReference type="InterPro" id="IPR041657">
    <property type="entry name" value="HTH_17"/>
</dbReference>
<reference evidence="2" key="1">
    <citation type="submission" date="2019-10" db="EMBL/GenBank/DDBJ databases">
        <title>Draft genome sequece of Microseira wollei NIES-4236.</title>
        <authorList>
            <person name="Yamaguchi H."/>
            <person name="Suzuki S."/>
            <person name="Kawachi M."/>
        </authorList>
    </citation>
    <scope>NUCLEOTIDE SEQUENCE</scope>
    <source>
        <strain evidence="2">NIES-4236</strain>
    </source>
</reference>
<sequence length="65" mass="7474">MYLSPQKAAQKYDIHPKTLSWLANAGIIEAIRMPNSKHRRYSAASIEKYWGRAKERVTKNAQVSL</sequence>
<gene>
    <name evidence="2" type="ORF">MiSe_30680</name>
</gene>